<dbReference type="Proteomes" id="UP000279422">
    <property type="component" value="Unassembled WGS sequence"/>
</dbReference>
<feature type="chain" id="PRO_5019758108" description="HEAT repeat domain-containing protein" evidence="1">
    <location>
        <begin position="27"/>
        <end position="131"/>
    </location>
</feature>
<evidence type="ECO:0000256" key="1">
    <source>
        <dbReference type="SAM" id="SignalP"/>
    </source>
</evidence>
<evidence type="ECO:0000313" key="2">
    <source>
        <dbReference type="EMBL" id="RLE06638.1"/>
    </source>
</evidence>
<evidence type="ECO:0008006" key="4">
    <source>
        <dbReference type="Google" id="ProtNLM"/>
    </source>
</evidence>
<dbReference type="AlphaFoldDB" id="A0A497E2X8"/>
<evidence type="ECO:0000313" key="3">
    <source>
        <dbReference type="Proteomes" id="UP000279422"/>
    </source>
</evidence>
<accession>A0A497E2X8</accession>
<name>A0A497E2X8_UNCAE</name>
<dbReference type="EMBL" id="QMPZ01000241">
    <property type="protein sequence ID" value="RLE06638.1"/>
    <property type="molecule type" value="Genomic_DNA"/>
</dbReference>
<sequence>MRKKKVVILLGLVCALAAILATSAFAVDIEALIDLFITNPEAGTAKLIELAKTDPESVALVLAGVAERAPELADSIMLICLELVDTEPSAAALVINTIKDRAPEIGERIEMIAVAYGLEESYLKAASPVRP</sequence>
<gene>
    <name evidence="2" type="ORF">DRJ00_09425</name>
</gene>
<keyword evidence="1" id="KW-0732">Signal</keyword>
<organism evidence="2 3">
    <name type="scientific">Aerophobetes bacterium</name>
    <dbReference type="NCBI Taxonomy" id="2030807"/>
    <lineage>
        <taxon>Bacteria</taxon>
        <taxon>Candidatus Aerophobota</taxon>
    </lineage>
</organism>
<comment type="caution">
    <text evidence="2">The sequence shown here is derived from an EMBL/GenBank/DDBJ whole genome shotgun (WGS) entry which is preliminary data.</text>
</comment>
<reference evidence="2 3" key="1">
    <citation type="submission" date="2018-06" db="EMBL/GenBank/DDBJ databases">
        <title>Extensive metabolic versatility and redundancy in microbially diverse, dynamic hydrothermal sediments.</title>
        <authorList>
            <person name="Dombrowski N."/>
            <person name="Teske A."/>
            <person name="Baker B.J."/>
        </authorList>
    </citation>
    <scope>NUCLEOTIDE SEQUENCE [LARGE SCALE GENOMIC DNA]</scope>
    <source>
        <strain evidence="2">B47_G16</strain>
    </source>
</reference>
<protein>
    <recommendedName>
        <fullName evidence="4">HEAT repeat domain-containing protein</fullName>
    </recommendedName>
</protein>
<proteinExistence type="predicted"/>
<feature type="signal peptide" evidence="1">
    <location>
        <begin position="1"/>
        <end position="26"/>
    </location>
</feature>